<evidence type="ECO:0000256" key="3">
    <source>
        <dbReference type="ARBA" id="ARBA00022679"/>
    </source>
</evidence>
<reference evidence="7 8" key="1">
    <citation type="submission" date="2018-05" db="EMBL/GenBank/DDBJ databases">
        <title>Leucothrix arctica sp. nov., isolated from Arctic seawater.</title>
        <authorList>
            <person name="Choi A."/>
            <person name="Baek K."/>
        </authorList>
    </citation>
    <scope>NUCLEOTIDE SEQUENCE [LARGE SCALE GENOMIC DNA]</scope>
    <source>
        <strain evidence="7 8">JCM 18388</strain>
    </source>
</reference>
<evidence type="ECO:0000259" key="6">
    <source>
        <dbReference type="PROSITE" id="PS51186"/>
    </source>
</evidence>
<protein>
    <recommendedName>
        <fullName evidence="5">[Ribosomal protein bS18]-alanine N-acetyltransferase</fullName>
        <ecNumber evidence="5">2.3.1.266</ecNumber>
    </recommendedName>
</protein>
<evidence type="ECO:0000256" key="2">
    <source>
        <dbReference type="ARBA" id="ARBA00022490"/>
    </source>
</evidence>
<dbReference type="InterPro" id="IPR050680">
    <property type="entry name" value="YpeA/RimI_acetyltransf"/>
</dbReference>
<keyword evidence="2 5" id="KW-0963">Cytoplasm</keyword>
<feature type="domain" description="N-acetyltransferase" evidence="6">
    <location>
        <begin position="11"/>
        <end position="158"/>
    </location>
</feature>
<dbReference type="GO" id="GO:0005737">
    <property type="term" value="C:cytoplasm"/>
    <property type="evidence" value="ECO:0007669"/>
    <property type="project" value="UniProtKB-SubCell"/>
</dbReference>
<dbReference type="CDD" id="cd04301">
    <property type="entry name" value="NAT_SF"/>
    <property type="match status" value="1"/>
</dbReference>
<dbReference type="Gene3D" id="3.40.630.30">
    <property type="match status" value="1"/>
</dbReference>
<dbReference type="InterPro" id="IPR006464">
    <property type="entry name" value="AcTrfase_RimI/Ard1"/>
</dbReference>
<comment type="subcellular location">
    <subcellularLocation>
        <location evidence="5">Cytoplasm</location>
    </subcellularLocation>
</comment>
<keyword evidence="3 5" id="KW-0808">Transferase</keyword>
<comment type="similarity">
    <text evidence="1 5">Belongs to the acetyltransferase family. RimI subfamily.</text>
</comment>
<dbReference type="SUPFAM" id="SSF55729">
    <property type="entry name" value="Acyl-CoA N-acyltransferases (Nat)"/>
    <property type="match status" value="1"/>
</dbReference>
<dbReference type="RefSeq" id="WP_109837676.1">
    <property type="nucleotide sequence ID" value="NZ_QGKM01000027.1"/>
</dbReference>
<dbReference type="PANTHER" id="PTHR43420:SF51">
    <property type="entry name" value="PEPTIDYL-LYSINE N-ACETYLTRANSFERASE YIAC"/>
    <property type="match status" value="1"/>
</dbReference>
<dbReference type="PANTHER" id="PTHR43420">
    <property type="entry name" value="ACETYLTRANSFERASE"/>
    <property type="match status" value="1"/>
</dbReference>
<accession>A0A317CFS7</accession>
<keyword evidence="4 5" id="KW-0012">Acyltransferase</keyword>
<feature type="active site" description="Proton acceptor" evidence="5">
    <location>
        <position position="114"/>
    </location>
</feature>
<sequence length="159" mass="18131">MSAAIDVADQAMLRPMEKSDVDAVMVVENLAYPQPWNEKVMRDCLKVKHYHAWVLEIDKEIRGYLFLSVVAGEMHILNLCVHPELQGQGWGRDILHRAFDMATNTYHANMCFLEVRPSNTGARALYESEGFNEIGMRKNYYPADEGREDALVMAKSIIP</sequence>
<dbReference type="InterPro" id="IPR043690">
    <property type="entry name" value="RimI"/>
</dbReference>
<comment type="caution">
    <text evidence="7">The sequence shown here is derived from an EMBL/GenBank/DDBJ whole genome shotgun (WGS) entry which is preliminary data.</text>
</comment>
<dbReference type="GO" id="GO:0008999">
    <property type="term" value="F:protein-N-terminal-alanine acetyltransferase activity"/>
    <property type="evidence" value="ECO:0007669"/>
    <property type="project" value="UniProtKB-UniRule"/>
</dbReference>
<feature type="binding site" evidence="5">
    <location>
        <position position="119"/>
    </location>
    <ligand>
        <name>acetyl-CoA</name>
        <dbReference type="ChEBI" id="CHEBI:57288"/>
    </ligand>
</feature>
<evidence type="ECO:0000256" key="1">
    <source>
        <dbReference type="ARBA" id="ARBA00005395"/>
    </source>
</evidence>
<feature type="active site" description="Proton donor" evidence="5">
    <location>
        <position position="126"/>
    </location>
</feature>
<dbReference type="AlphaFoldDB" id="A0A317CFS7"/>
<dbReference type="NCBIfam" id="TIGR01575">
    <property type="entry name" value="rimI"/>
    <property type="match status" value="1"/>
</dbReference>
<keyword evidence="8" id="KW-1185">Reference proteome</keyword>
<dbReference type="EMBL" id="QGKM01000027">
    <property type="protein sequence ID" value="PWQ97219.1"/>
    <property type="molecule type" value="Genomic_DNA"/>
</dbReference>
<dbReference type="InterPro" id="IPR016181">
    <property type="entry name" value="Acyl_CoA_acyltransferase"/>
</dbReference>
<comment type="function">
    <text evidence="5">Acetylates the N-terminal alanine of ribosomal protein bS18.</text>
</comment>
<evidence type="ECO:0000313" key="7">
    <source>
        <dbReference type="EMBL" id="PWQ97219.1"/>
    </source>
</evidence>
<evidence type="ECO:0000313" key="8">
    <source>
        <dbReference type="Proteomes" id="UP000245539"/>
    </source>
</evidence>
<proteinExistence type="inferred from homology"/>
<dbReference type="EC" id="2.3.1.266" evidence="5"/>
<dbReference type="PROSITE" id="PS51186">
    <property type="entry name" value="GNAT"/>
    <property type="match status" value="1"/>
</dbReference>
<evidence type="ECO:0000256" key="4">
    <source>
        <dbReference type="ARBA" id="ARBA00023315"/>
    </source>
</evidence>
<dbReference type="InterPro" id="IPR000182">
    <property type="entry name" value="GNAT_dom"/>
</dbReference>
<dbReference type="Pfam" id="PF00583">
    <property type="entry name" value="Acetyltransf_1"/>
    <property type="match status" value="1"/>
</dbReference>
<gene>
    <name evidence="5 7" type="primary">rimI</name>
    <name evidence="7" type="ORF">DKW60_10840</name>
</gene>
<dbReference type="HAMAP" id="MF_02210">
    <property type="entry name" value="RimI"/>
    <property type="match status" value="1"/>
</dbReference>
<dbReference type="Proteomes" id="UP000245539">
    <property type="component" value="Unassembled WGS sequence"/>
</dbReference>
<name>A0A317CFS7_9GAMM</name>
<evidence type="ECO:0000256" key="5">
    <source>
        <dbReference type="HAMAP-Rule" id="MF_02210"/>
    </source>
</evidence>
<comment type="catalytic activity">
    <reaction evidence="5">
        <text>N-terminal L-alanyl-[ribosomal protein bS18] + acetyl-CoA = N-terminal N(alpha)-acetyl-L-alanyl-[ribosomal protein bS18] + CoA + H(+)</text>
        <dbReference type="Rhea" id="RHEA:43756"/>
        <dbReference type="Rhea" id="RHEA-COMP:10676"/>
        <dbReference type="Rhea" id="RHEA-COMP:10677"/>
        <dbReference type="ChEBI" id="CHEBI:15378"/>
        <dbReference type="ChEBI" id="CHEBI:57287"/>
        <dbReference type="ChEBI" id="CHEBI:57288"/>
        <dbReference type="ChEBI" id="CHEBI:64718"/>
        <dbReference type="ChEBI" id="CHEBI:83683"/>
        <dbReference type="EC" id="2.3.1.266"/>
    </reaction>
</comment>
<organism evidence="7 8">
    <name type="scientific">Leucothrix pacifica</name>
    <dbReference type="NCBI Taxonomy" id="1247513"/>
    <lineage>
        <taxon>Bacteria</taxon>
        <taxon>Pseudomonadati</taxon>
        <taxon>Pseudomonadota</taxon>
        <taxon>Gammaproteobacteria</taxon>
        <taxon>Thiotrichales</taxon>
        <taxon>Thiotrichaceae</taxon>
        <taxon>Leucothrix</taxon>
    </lineage>
</organism>
<comment type="caution">
    <text evidence="5">Lacks conserved residue(s) required for the propagation of feature annotation.</text>
</comment>
<dbReference type="OrthoDB" id="9796919at2"/>